<dbReference type="PANTHER" id="PTHR46058:SF26">
    <property type="entry name" value="PROTEIN BREVIS RADIX-LIKE 1"/>
    <property type="match status" value="1"/>
</dbReference>
<dbReference type="EMBL" id="LFYR01001770">
    <property type="protein sequence ID" value="KMZ59559.1"/>
    <property type="molecule type" value="Genomic_DNA"/>
</dbReference>
<feature type="region of interest" description="Disordered" evidence="4">
    <location>
        <begin position="113"/>
        <end position="138"/>
    </location>
</feature>
<reference evidence="7" key="1">
    <citation type="journal article" date="2016" name="Nature">
        <title>The genome of the seagrass Zostera marina reveals angiosperm adaptation to the sea.</title>
        <authorList>
            <person name="Olsen J.L."/>
            <person name="Rouze P."/>
            <person name="Verhelst B."/>
            <person name="Lin Y.-C."/>
            <person name="Bayer T."/>
            <person name="Collen J."/>
            <person name="Dattolo E."/>
            <person name="De Paoli E."/>
            <person name="Dittami S."/>
            <person name="Maumus F."/>
            <person name="Michel G."/>
            <person name="Kersting A."/>
            <person name="Lauritano C."/>
            <person name="Lohaus R."/>
            <person name="Toepel M."/>
            <person name="Tonon T."/>
            <person name="Vanneste K."/>
            <person name="Amirebrahimi M."/>
            <person name="Brakel J."/>
            <person name="Bostroem C."/>
            <person name="Chovatia M."/>
            <person name="Grimwood J."/>
            <person name="Jenkins J.W."/>
            <person name="Jueterbock A."/>
            <person name="Mraz A."/>
            <person name="Stam W.T."/>
            <person name="Tice H."/>
            <person name="Bornberg-Bauer E."/>
            <person name="Green P.J."/>
            <person name="Pearson G.A."/>
            <person name="Procaccini G."/>
            <person name="Duarte C.M."/>
            <person name="Schmutz J."/>
            <person name="Reusch T.B.H."/>
            <person name="Van de Peer Y."/>
        </authorList>
    </citation>
    <scope>NUCLEOTIDE SEQUENCE [LARGE SCALE GENOMIC DNA]</scope>
    <source>
        <strain evidence="7">cv. Finnish</strain>
    </source>
</reference>
<dbReference type="GO" id="GO:0005634">
    <property type="term" value="C:nucleus"/>
    <property type="evidence" value="ECO:0007669"/>
    <property type="project" value="UniProtKB-SubCell"/>
</dbReference>
<dbReference type="PROSITE" id="PS51514">
    <property type="entry name" value="BRX"/>
    <property type="match status" value="2"/>
</dbReference>
<dbReference type="InterPro" id="IPR013591">
    <property type="entry name" value="Brevis_radix_dom"/>
</dbReference>
<evidence type="ECO:0000313" key="6">
    <source>
        <dbReference type="EMBL" id="KMZ59559.1"/>
    </source>
</evidence>
<dbReference type="InterPro" id="IPR027988">
    <property type="entry name" value="BRX_N"/>
</dbReference>
<feature type="domain" description="BRX" evidence="5">
    <location>
        <begin position="150"/>
        <end position="205"/>
    </location>
</feature>
<feature type="compositionally biased region" description="Low complexity" evidence="4">
    <location>
        <begin position="28"/>
        <end position="38"/>
    </location>
</feature>
<evidence type="ECO:0000259" key="5">
    <source>
        <dbReference type="PROSITE" id="PS51514"/>
    </source>
</evidence>
<dbReference type="PANTHER" id="PTHR46058">
    <property type="entry name" value="PROTEIN BREVIS RADIX-LIKE 1"/>
    <property type="match status" value="1"/>
</dbReference>
<accession>A0A0K9NS06</accession>
<dbReference type="Proteomes" id="UP000036987">
    <property type="component" value="Unassembled WGS sequence"/>
</dbReference>
<proteinExistence type="inferred from homology"/>
<dbReference type="OMA" id="NYGHHGV"/>
<evidence type="ECO:0000256" key="4">
    <source>
        <dbReference type="SAM" id="MobiDB-lite"/>
    </source>
</evidence>
<gene>
    <name evidence="6" type="ORF">ZOSMA_67G00520</name>
</gene>
<organism evidence="6 7">
    <name type="scientific">Zostera marina</name>
    <name type="common">Eelgrass</name>
    <dbReference type="NCBI Taxonomy" id="29655"/>
    <lineage>
        <taxon>Eukaryota</taxon>
        <taxon>Viridiplantae</taxon>
        <taxon>Streptophyta</taxon>
        <taxon>Embryophyta</taxon>
        <taxon>Tracheophyta</taxon>
        <taxon>Spermatophyta</taxon>
        <taxon>Magnoliopsida</taxon>
        <taxon>Liliopsida</taxon>
        <taxon>Zosteraceae</taxon>
        <taxon>Zostera</taxon>
    </lineage>
</organism>
<evidence type="ECO:0000256" key="1">
    <source>
        <dbReference type="ARBA" id="ARBA00004123"/>
    </source>
</evidence>
<dbReference type="Pfam" id="PF08381">
    <property type="entry name" value="BRX"/>
    <property type="match status" value="2"/>
</dbReference>
<comment type="subcellular location">
    <subcellularLocation>
        <location evidence="1">Nucleus</location>
    </subcellularLocation>
</comment>
<feature type="domain" description="BRX" evidence="5">
    <location>
        <begin position="260"/>
        <end position="315"/>
    </location>
</feature>
<evidence type="ECO:0000313" key="7">
    <source>
        <dbReference type="Proteomes" id="UP000036987"/>
    </source>
</evidence>
<dbReference type="OrthoDB" id="10250282at2759"/>
<name>A0A0K9NS06_ZOSMR</name>
<comment type="similarity">
    <text evidence="2">Belongs to the BRX family.</text>
</comment>
<feature type="region of interest" description="Disordered" evidence="4">
    <location>
        <begin position="14"/>
        <end position="38"/>
    </location>
</feature>
<sequence length="315" mass="35964">MLTCIACSKQQLADDGGEENNTRRRSKTSSSTKPTVKTLASQIKDAVLKFSGAYRQCKASGPSSISRVHQRTRDSSSNQQRYSGLVECDGWQNGDSHYPHLIGRGGDVGFGGGSSSSTPAWDFTRTSDNGRNSEVWDPPVMVEDDSEEPKEWVAQVEPGVHITFLNLSHGSNDLKRIRFDRQLFNKWQAQRWWGENYDRIMELYNVQRFNRQAMPITTPTRSDGDIGVKDVVYPTPDPTEYFFPQSQPSTNTTGDVVEATEWMEENEPGVFVTIRQLTNGTRDLRRVRFSRQRFGEVNAKLWWEQNRDRIHAQYL</sequence>
<keyword evidence="7" id="KW-1185">Reference proteome</keyword>
<evidence type="ECO:0000256" key="3">
    <source>
        <dbReference type="ARBA" id="ARBA00023242"/>
    </source>
</evidence>
<dbReference type="InterPro" id="IPR044532">
    <property type="entry name" value="BRX-like"/>
</dbReference>
<keyword evidence="3" id="KW-0539">Nucleus</keyword>
<dbReference type="Pfam" id="PF13713">
    <property type="entry name" value="BRX_N"/>
    <property type="match status" value="1"/>
</dbReference>
<dbReference type="AlphaFoldDB" id="A0A0K9NS06"/>
<feature type="region of interest" description="Disordered" evidence="4">
    <location>
        <begin position="57"/>
        <end position="81"/>
    </location>
</feature>
<protein>
    <submittedName>
        <fullName evidence="6">Protein BREVIS RADIX</fullName>
    </submittedName>
</protein>
<evidence type="ECO:0000256" key="2">
    <source>
        <dbReference type="ARBA" id="ARBA00009057"/>
    </source>
</evidence>
<comment type="caution">
    <text evidence="6">The sequence shown here is derived from an EMBL/GenBank/DDBJ whole genome shotgun (WGS) entry which is preliminary data.</text>
</comment>